<dbReference type="PaxDb" id="39947-A0A0P0VZR1"/>
<dbReference type="InParanoid" id="A0A0P0VZR1"/>
<gene>
    <name evidence="2" type="ordered locus">Os03g0582900</name>
    <name evidence="2" type="ORF">OSNPB_030582900</name>
</gene>
<accession>A0A0P0VZR1</accession>
<dbReference type="AlphaFoldDB" id="A0A0P0VZR1"/>
<feature type="region of interest" description="Disordered" evidence="1">
    <location>
        <begin position="1"/>
        <end position="69"/>
    </location>
</feature>
<dbReference type="Gramene" id="Os03t0582900-01">
    <property type="protein sequence ID" value="Os03t0582900-01"/>
    <property type="gene ID" value="Os03g0582900"/>
</dbReference>
<reference evidence="2 3" key="2">
    <citation type="journal article" date="2013" name="Plant Cell Physiol.">
        <title>Rice Annotation Project Database (RAP-DB): an integrative and interactive database for rice genomics.</title>
        <authorList>
            <person name="Sakai H."/>
            <person name="Lee S.S."/>
            <person name="Tanaka T."/>
            <person name="Numa H."/>
            <person name="Kim J."/>
            <person name="Kawahara Y."/>
            <person name="Wakimoto H."/>
            <person name="Yang C.C."/>
            <person name="Iwamoto M."/>
            <person name="Abe T."/>
            <person name="Yamada Y."/>
            <person name="Muto A."/>
            <person name="Inokuchi H."/>
            <person name="Ikemura T."/>
            <person name="Matsumoto T."/>
            <person name="Sasaki T."/>
            <person name="Itoh T."/>
        </authorList>
    </citation>
    <scope>NUCLEOTIDE SEQUENCE [LARGE SCALE GENOMIC DNA]</scope>
    <source>
        <strain evidence="3">cv. Nipponbare</strain>
    </source>
</reference>
<protein>
    <submittedName>
        <fullName evidence="2">Os03g0582900 protein</fullName>
    </submittedName>
</protein>
<reference evidence="3" key="1">
    <citation type="journal article" date="2005" name="Nature">
        <title>The map-based sequence of the rice genome.</title>
        <authorList>
            <consortium name="International rice genome sequencing project (IRGSP)"/>
            <person name="Matsumoto T."/>
            <person name="Wu J."/>
            <person name="Kanamori H."/>
            <person name="Katayose Y."/>
            <person name="Fujisawa M."/>
            <person name="Namiki N."/>
            <person name="Mizuno H."/>
            <person name="Yamamoto K."/>
            <person name="Antonio B.A."/>
            <person name="Baba T."/>
            <person name="Sakata K."/>
            <person name="Nagamura Y."/>
            <person name="Aoki H."/>
            <person name="Arikawa K."/>
            <person name="Arita K."/>
            <person name="Bito T."/>
            <person name="Chiden Y."/>
            <person name="Fujitsuka N."/>
            <person name="Fukunaka R."/>
            <person name="Hamada M."/>
            <person name="Harada C."/>
            <person name="Hayashi A."/>
            <person name="Hijishita S."/>
            <person name="Honda M."/>
            <person name="Hosokawa S."/>
            <person name="Ichikawa Y."/>
            <person name="Idonuma A."/>
            <person name="Iijima M."/>
            <person name="Ikeda M."/>
            <person name="Ikeno M."/>
            <person name="Ito K."/>
            <person name="Ito S."/>
            <person name="Ito T."/>
            <person name="Ito Y."/>
            <person name="Ito Y."/>
            <person name="Iwabuchi A."/>
            <person name="Kamiya K."/>
            <person name="Karasawa W."/>
            <person name="Kurita K."/>
            <person name="Katagiri S."/>
            <person name="Kikuta A."/>
            <person name="Kobayashi H."/>
            <person name="Kobayashi N."/>
            <person name="Machita K."/>
            <person name="Maehara T."/>
            <person name="Masukawa M."/>
            <person name="Mizubayashi T."/>
            <person name="Mukai Y."/>
            <person name="Nagasaki H."/>
            <person name="Nagata Y."/>
            <person name="Naito S."/>
            <person name="Nakashima M."/>
            <person name="Nakama Y."/>
            <person name="Nakamichi Y."/>
            <person name="Nakamura M."/>
            <person name="Meguro A."/>
            <person name="Negishi M."/>
            <person name="Ohta I."/>
            <person name="Ohta T."/>
            <person name="Okamoto M."/>
            <person name="Ono N."/>
            <person name="Saji S."/>
            <person name="Sakaguchi M."/>
            <person name="Sakai K."/>
            <person name="Shibata M."/>
            <person name="Shimokawa T."/>
            <person name="Song J."/>
            <person name="Takazaki Y."/>
            <person name="Terasawa K."/>
            <person name="Tsugane M."/>
            <person name="Tsuji K."/>
            <person name="Ueda S."/>
            <person name="Waki K."/>
            <person name="Yamagata H."/>
            <person name="Yamamoto M."/>
            <person name="Yamamoto S."/>
            <person name="Yamane H."/>
            <person name="Yoshiki S."/>
            <person name="Yoshihara R."/>
            <person name="Yukawa K."/>
            <person name="Zhong H."/>
            <person name="Yano M."/>
            <person name="Yuan Q."/>
            <person name="Ouyang S."/>
            <person name="Liu J."/>
            <person name="Jones K.M."/>
            <person name="Gansberger K."/>
            <person name="Moffat K."/>
            <person name="Hill J."/>
            <person name="Bera J."/>
            <person name="Fadrosh D."/>
            <person name="Jin S."/>
            <person name="Johri S."/>
            <person name="Kim M."/>
            <person name="Overton L."/>
            <person name="Reardon M."/>
            <person name="Tsitrin T."/>
            <person name="Vuong H."/>
            <person name="Weaver B."/>
            <person name="Ciecko A."/>
            <person name="Tallon L."/>
            <person name="Jackson J."/>
            <person name="Pai G."/>
            <person name="Aken S.V."/>
            <person name="Utterback T."/>
            <person name="Reidmuller S."/>
            <person name="Feldblyum T."/>
            <person name="Hsiao J."/>
            <person name="Zismann V."/>
            <person name="Iobst S."/>
            <person name="de Vazeille A.R."/>
            <person name="Buell C.R."/>
            <person name="Ying K."/>
            <person name="Li Y."/>
            <person name="Lu T."/>
            <person name="Huang Y."/>
            <person name="Zhao Q."/>
            <person name="Feng Q."/>
            <person name="Zhang L."/>
            <person name="Zhu J."/>
            <person name="Weng Q."/>
            <person name="Mu J."/>
            <person name="Lu Y."/>
            <person name="Fan D."/>
            <person name="Liu Y."/>
            <person name="Guan J."/>
            <person name="Zhang Y."/>
            <person name="Yu S."/>
            <person name="Liu X."/>
            <person name="Zhang Y."/>
            <person name="Hong G."/>
            <person name="Han B."/>
            <person name="Choisne N."/>
            <person name="Demange N."/>
            <person name="Orjeda G."/>
            <person name="Samain S."/>
            <person name="Cattolico L."/>
            <person name="Pelletier E."/>
            <person name="Couloux A."/>
            <person name="Segurens B."/>
            <person name="Wincker P."/>
            <person name="D'Hont A."/>
            <person name="Scarpelli C."/>
            <person name="Weissenbach J."/>
            <person name="Salanoubat M."/>
            <person name="Quetier F."/>
            <person name="Yu Y."/>
            <person name="Kim H.R."/>
            <person name="Rambo T."/>
            <person name="Currie J."/>
            <person name="Collura K."/>
            <person name="Luo M."/>
            <person name="Yang T."/>
            <person name="Ammiraju J.S.S."/>
            <person name="Engler F."/>
            <person name="Soderlund C."/>
            <person name="Wing R.A."/>
            <person name="Palmer L.E."/>
            <person name="de la Bastide M."/>
            <person name="Spiegel L."/>
            <person name="Nascimento L."/>
            <person name="Zutavern T."/>
            <person name="O'Shaughnessy A."/>
            <person name="Dike S."/>
            <person name="Dedhia N."/>
            <person name="Preston R."/>
            <person name="Balija V."/>
            <person name="McCombie W.R."/>
            <person name="Chow T."/>
            <person name="Chen H."/>
            <person name="Chung M."/>
            <person name="Chen C."/>
            <person name="Shaw J."/>
            <person name="Wu H."/>
            <person name="Hsiao K."/>
            <person name="Chao Y."/>
            <person name="Chu M."/>
            <person name="Cheng C."/>
            <person name="Hour A."/>
            <person name="Lee P."/>
            <person name="Lin S."/>
            <person name="Lin Y."/>
            <person name="Liou J."/>
            <person name="Liu S."/>
            <person name="Hsing Y."/>
            <person name="Raghuvanshi S."/>
            <person name="Mohanty A."/>
            <person name="Bharti A.K."/>
            <person name="Gaur A."/>
            <person name="Gupta V."/>
            <person name="Kumar D."/>
            <person name="Ravi V."/>
            <person name="Vij S."/>
            <person name="Kapur A."/>
            <person name="Khurana P."/>
            <person name="Khurana P."/>
            <person name="Khurana J.P."/>
            <person name="Tyagi A.K."/>
            <person name="Gaikwad K."/>
            <person name="Singh A."/>
            <person name="Dalal V."/>
            <person name="Srivastava S."/>
            <person name="Dixit A."/>
            <person name="Pal A.K."/>
            <person name="Ghazi I.A."/>
            <person name="Yadav M."/>
            <person name="Pandit A."/>
            <person name="Bhargava A."/>
            <person name="Sureshbabu K."/>
            <person name="Batra K."/>
            <person name="Sharma T.R."/>
            <person name="Mohapatra T."/>
            <person name="Singh N.K."/>
            <person name="Messing J."/>
            <person name="Nelson A.B."/>
            <person name="Fuks G."/>
            <person name="Kavchok S."/>
            <person name="Keizer G."/>
            <person name="Linton E."/>
            <person name="Llaca V."/>
            <person name="Song R."/>
            <person name="Tanyolac B."/>
            <person name="Young S."/>
            <person name="Ho-Il K."/>
            <person name="Hahn J.H."/>
            <person name="Sangsakoo G."/>
            <person name="Vanavichit A."/>
            <person name="de Mattos Luiz.A.T."/>
            <person name="Zimmer P.D."/>
            <person name="Malone G."/>
            <person name="Dellagostin O."/>
            <person name="de Oliveira A.C."/>
            <person name="Bevan M."/>
            <person name="Bancroft I."/>
            <person name="Minx P."/>
            <person name="Cordum H."/>
            <person name="Wilson R."/>
            <person name="Cheng Z."/>
            <person name="Jin W."/>
            <person name="Jiang J."/>
            <person name="Leong S.A."/>
            <person name="Iwama H."/>
            <person name="Gojobori T."/>
            <person name="Itoh T."/>
            <person name="Niimura Y."/>
            <person name="Fujii Y."/>
            <person name="Habara T."/>
            <person name="Sakai H."/>
            <person name="Sato Y."/>
            <person name="Wilson G."/>
            <person name="Kumar K."/>
            <person name="McCouch S."/>
            <person name="Juretic N."/>
            <person name="Hoen D."/>
            <person name="Wright S."/>
            <person name="Bruskiewich R."/>
            <person name="Bureau T."/>
            <person name="Miyao A."/>
            <person name="Hirochika H."/>
            <person name="Nishikawa T."/>
            <person name="Kadowaki K."/>
            <person name="Sugiura M."/>
            <person name="Burr B."/>
            <person name="Sasaki T."/>
        </authorList>
    </citation>
    <scope>NUCLEOTIDE SEQUENCE [LARGE SCALE GENOMIC DNA]</scope>
    <source>
        <strain evidence="3">cv. Nipponbare</strain>
    </source>
</reference>
<keyword evidence="3" id="KW-1185">Reference proteome</keyword>
<reference evidence="2 3" key="3">
    <citation type="journal article" date="2013" name="Rice">
        <title>Improvement of the Oryza sativa Nipponbare reference genome using next generation sequence and optical map data.</title>
        <authorList>
            <person name="Kawahara Y."/>
            <person name="de la Bastide M."/>
            <person name="Hamilton J.P."/>
            <person name="Kanamori H."/>
            <person name="McCombie W.R."/>
            <person name="Ouyang S."/>
            <person name="Schwartz D.C."/>
            <person name="Tanaka T."/>
            <person name="Wu J."/>
            <person name="Zhou S."/>
            <person name="Childs K.L."/>
            <person name="Davidson R.M."/>
            <person name="Lin H."/>
            <person name="Quesada-Ocampo L."/>
            <person name="Vaillancourt B."/>
            <person name="Sakai H."/>
            <person name="Lee S.S."/>
            <person name="Kim J."/>
            <person name="Numa H."/>
            <person name="Itoh T."/>
            <person name="Buell C.R."/>
            <person name="Matsumoto T."/>
        </authorList>
    </citation>
    <scope>NUCLEOTIDE SEQUENCE [LARGE SCALE GENOMIC DNA]</scope>
    <source>
        <strain evidence="3">cv. Nipponbare</strain>
    </source>
</reference>
<evidence type="ECO:0000256" key="1">
    <source>
        <dbReference type="SAM" id="MobiDB-lite"/>
    </source>
</evidence>
<organism evidence="2 3">
    <name type="scientific">Oryza sativa subsp. japonica</name>
    <name type="common">Rice</name>
    <dbReference type="NCBI Taxonomy" id="39947"/>
    <lineage>
        <taxon>Eukaryota</taxon>
        <taxon>Viridiplantae</taxon>
        <taxon>Streptophyta</taxon>
        <taxon>Embryophyta</taxon>
        <taxon>Tracheophyta</taxon>
        <taxon>Spermatophyta</taxon>
        <taxon>Magnoliopsida</taxon>
        <taxon>Liliopsida</taxon>
        <taxon>Poales</taxon>
        <taxon>Poaceae</taxon>
        <taxon>BOP clade</taxon>
        <taxon>Oryzoideae</taxon>
        <taxon>Oryzeae</taxon>
        <taxon>Oryzinae</taxon>
        <taxon>Oryza</taxon>
        <taxon>Oryza sativa</taxon>
    </lineage>
</organism>
<dbReference type="Proteomes" id="UP000059680">
    <property type="component" value="Chromosome 3"/>
</dbReference>
<feature type="non-terminal residue" evidence="2">
    <location>
        <position position="1"/>
    </location>
</feature>
<name>A0A0P0VZR1_ORYSJ</name>
<dbReference type="EMBL" id="AP014959">
    <property type="protein sequence ID" value="BAS85070.1"/>
    <property type="molecule type" value="Genomic_DNA"/>
</dbReference>
<evidence type="ECO:0000313" key="3">
    <source>
        <dbReference type="Proteomes" id="UP000059680"/>
    </source>
</evidence>
<evidence type="ECO:0000313" key="2">
    <source>
        <dbReference type="EMBL" id="BAS85070.1"/>
    </source>
</evidence>
<proteinExistence type="predicted"/>
<sequence length="69" mass="7134">LFPTTTHKLLPRSLLQATHEQRSGLGPYEQPQADNDGGGNPVRRATTSGSSSSERSNGLGPTASSGLGE</sequence>